<dbReference type="KEGG" id="aaco:K1I37_03050"/>
<feature type="transmembrane region" description="Helical" evidence="6">
    <location>
        <begin position="301"/>
        <end position="322"/>
    </location>
</feature>
<organism evidence="7 8">
    <name type="scientific">Alicyclobacillus acidoterrestris (strain ATCC 49025 / DSM 3922 / CIP 106132 / NCIMB 13137 / GD3B)</name>
    <dbReference type="NCBI Taxonomy" id="1356854"/>
    <lineage>
        <taxon>Bacteria</taxon>
        <taxon>Bacillati</taxon>
        <taxon>Bacillota</taxon>
        <taxon>Bacilli</taxon>
        <taxon>Bacillales</taxon>
        <taxon>Alicyclobacillaceae</taxon>
        <taxon>Alicyclobacillus</taxon>
    </lineage>
</organism>
<feature type="transmembrane region" description="Helical" evidence="6">
    <location>
        <begin position="90"/>
        <end position="116"/>
    </location>
</feature>
<keyword evidence="2" id="KW-0813">Transport</keyword>
<protein>
    <recommendedName>
        <fullName evidence="9">Major facilitator superfamily (MFS) profile domain-containing protein</fullName>
    </recommendedName>
</protein>
<keyword evidence="4 6" id="KW-1133">Transmembrane helix</keyword>
<evidence type="ECO:0000256" key="1">
    <source>
        <dbReference type="ARBA" id="ARBA00004127"/>
    </source>
</evidence>
<keyword evidence="8" id="KW-1185">Reference proteome</keyword>
<proteinExistence type="predicted"/>
<dbReference type="EMBL" id="CP080467">
    <property type="protein sequence ID" value="UNO49542.1"/>
    <property type="molecule type" value="Genomic_DNA"/>
</dbReference>
<reference evidence="8" key="1">
    <citation type="journal article" date="2022" name="G3 (Bethesda)">
        <title>Unveiling the complete genome sequence of Alicyclobacillus acidoterrestris DSM 3922T, a taint-producing strain.</title>
        <authorList>
            <person name="Leonardo I.C."/>
            <person name="Barreto Crespo M.T."/>
            <person name="Gaspar F.B."/>
        </authorList>
    </citation>
    <scope>NUCLEOTIDE SEQUENCE [LARGE SCALE GENOMIC DNA]</scope>
    <source>
        <strain evidence="8">DSM 3922</strain>
    </source>
</reference>
<evidence type="ECO:0008006" key="9">
    <source>
        <dbReference type="Google" id="ProtNLM"/>
    </source>
</evidence>
<dbReference type="PANTHER" id="PTHR23501">
    <property type="entry name" value="MAJOR FACILITATOR SUPERFAMILY"/>
    <property type="match status" value="1"/>
</dbReference>
<accession>A0A9E6ZFV9</accession>
<evidence type="ECO:0000313" key="7">
    <source>
        <dbReference type="EMBL" id="UNO49542.1"/>
    </source>
</evidence>
<name>A0A9E6ZFV9_ALIAG</name>
<dbReference type="RefSeq" id="WP_236613899.1">
    <property type="nucleotide sequence ID" value="NZ_AURB01000147.1"/>
</dbReference>
<feature type="transmembrane region" description="Helical" evidence="6">
    <location>
        <begin position="52"/>
        <end position="69"/>
    </location>
</feature>
<feature type="transmembrane region" description="Helical" evidence="6">
    <location>
        <begin position="223"/>
        <end position="241"/>
    </location>
</feature>
<evidence type="ECO:0000256" key="2">
    <source>
        <dbReference type="ARBA" id="ARBA00022448"/>
    </source>
</evidence>
<dbReference type="PANTHER" id="PTHR23501:SF191">
    <property type="entry name" value="VACUOLAR BASIC AMINO ACID TRANSPORTER 4"/>
    <property type="match status" value="1"/>
</dbReference>
<comment type="subcellular location">
    <subcellularLocation>
        <location evidence="1">Endomembrane system</location>
        <topology evidence="1">Multi-pass membrane protein</topology>
    </subcellularLocation>
</comment>
<evidence type="ECO:0000313" key="8">
    <source>
        <dbReference type="Proteomes" id="UP000829401"/>
    </source>
</evidence>
<dbReference type="AlphaFoldDB" id="A0A9E6ZFV9"/>
<feature type="transmembrane region" description="Helical" evidence="6">
    <location>
        <begin position="154"/>
        <end position="170"/>
    </location>
</feature>
<dbReference type="GO" id="GO:0012505">
    <property type="term" value="C:endomembrane system"/>
    <property type="evidence" value="ECO:0007669"/>
    <property type="project" value="UniProtKB-SubCell"/>
</dbReference>
<evidence type="ECO:0000256" key="6">
    <source>
        <dbReference type="SAM" id="Phobius"/>
    </source>
</evidence>
<feature type="transmembrane region" description="Helical" evidence="6">
    <location>
        <begin position="21"/>
        <end position="40"/>
    </location>
</feature>
<evidence type="ECO:0000256" key="3">
    <source>
        <dbReference type="ARBA" id="ARBA00022692"/>
    </source>
</evidence>
<evidence type="ECO:0000256" key="4">
    <source>
        <dbReference type="ARBA" id="ARBA00022989"/>
    </source>
</evidence>
<dbReference type="GO" id="GO:0022857">
    <property type="term" value="F:transmembrane transporter activity"/>
    <property type="evidence" value="ECO:0007669"/>
    <property type="project" value="TreeGrafter"/>
</dbReference>
<dbReference type="Proteomes" id="UP000829401">
    <property type="component" value="Chromosome"/>
</dbReference>
<dbReference type="GO" id="GO:0005886">
    <property type="term" value="C:plasma membrane"/>
    <property type="evidence" value="ECO:0007669"/>
    <property type="project" value="TreeGrafter"/>
</dbReference>
<keyword evidence="3 6" id="KW-0812">Transmembrane</keyword>
<keyword evidence="5 6" id="KW-0472">Membrane</keyword>
<sequence>MLGYAVLPRQSATVPSQKNEFDKWGVAFLFAISIVLVFPLKNLEYDGLYSPRVWLLFVIAFALFILFAVHETNVKHPIMPFHLLLAPKPFFGTVMATLTNMAVTCSAVGICSYLINVEQVHFESLTKFFISFFAGAVLSGLVSAWLYDKFGPGFLGLLASLILIYVGYTWSHIGITASLITLSWQFGMLGMAFGVILVTGSLGGTLAAKDISQLASLSMGMQYFRNIFAAFASPIFGWAVLKYGANHYALLQSRFTYGSPFDTMESKQLVQYLTTLVGPNQAQVMARYVIASETQTQSLLFAYQGLFTILFVLGIAIFIASLGMTITGKGMVIAQEEDPLIGLIQANQ</sequence>
<evidence type="ECO:0000256" key="5">
    <source>
        <dbReference type="ARBA" id="ARBA00023136"/>
    </source>
</evidence>
<gene>
    <name evidence="7" type="ORF">K1I37_03050</name>
</gene>
<feature type="transmembrane region" description="Helical" evidence="6">
    <location>
        <begin position="128"/>
        <end position="147"/>
    </location>
</feature>
<feature type="transmembrane region" description="Helical" evidence="6">
    <location>
        <begin position="182"/>
        <end position="202"/>
    </location>
</feature>